<dbReference type="VEuPathDB" id="FungiDB:H310_08626"/>
<dbReference type="InterPro" id="IPR013320">
    <property type="entry name" value="ConA-like_dom_sf"/>
</dbReference>
<dbReference type="eggNOG" id="KOG3953">
    <property type="taxonomic scope" value="Eukaryota"/>
</dbReference>
<dbReference type="STRING" id="157072.A0A024TWV2"/>
<feature type="compositionally biased region" description="Low complexity" evidence="1">
    <location>
        <begin position="181"/>
        <end position="197"/>
    </location>
</feature>
<feature type="compositionally biased region" description="Pro residues" evidence="1">
    <location>
        <begin position="154"/>
        <end position="169"/>
    </location>
</feature>
<feature type="domain" description="B30.2/SPRY" evidence="2">
    <location>
        <begin position="152"/>
        <end position="347"/>
    </location>
</feature>
<accession>A0A024TWV2</accession>
<dbReference type="PANTHER" id="PTHR12245">
    <property type="entry name" value="SPRY DOMAIN CONTAINING SOCS BOX PROTEIN"/>
    <property type="match status" value="1"/>
</dbReference>
<dbReference type="Pfam" id="PF00622">
    <property type="entry name" value="SPRY"/>
    <property type="match status" value="1"/>
</dbReference>
<dbReference type="InterPro" id="IPR001870">
    <property type="entry name" value="B30.2/SPRY"/>
</dbReference>
<dbReference type="InterPro" id="IPR050672">
    <property type="entry name" value="FBXO45-Fsn/SPSB_families"/>
</dbReference>
<dbReference type="RefSeq" id="XP_008872685.1">
    <property type="nucleotide sequence ID" value="XM_008874463.1"/>
</dbReference>
<dbReference type="InterPro" id="IPR043136">
    <property type="entry name" value="B30.2/SPRY_sf"/>
</dbReference>
<dbReference type="PROSITE" id="PS50188">
    <property type="entry name" value="B302_SPRY"/>
    <property type="match status" value="1"/>
</dbReference>
<protein>
    <recommendedName>
        <fullName evidence="2">B30.2/SPRY domain-containing protein</fullName>
    </recommendedName>
</protein>
<evidence type="ECO:0000259" key="2">
    <source>
        <dbReference type="PROSITE" id="PS50188"/>
    </source>
</evidence>
<proteinExistence type="predicted"/>
<dbReference type="InterPro" id="IPR003877">
    <property type="entry name" value="SPRY_dom"/>
</dbReference>
<evidence type="ECO:0000313" key="3">
    <source>
        <dbReference type="EMBL" id="ETV98488.1"/>
    </source>
</evidence>
<dbReference type="AlphaFoldDB" id="A0A024TWV2"/>
<reference evidence="3" key="1">
    <citation type="submission" date="2013-12" db="EMBL/GenBank/DDBJ databases">
        <title>The Genome Sequence of Aphanomyces invadans NJM9701.</title>
        <authorList>
            <consortium name="The Broad Institute Genomics Platform"/>
            <person name="Russ C."/>
            <person name="Tyler B."/>
            <person name="van West P."/>
            <person name="Dieguez-Uribeondo J."/>
            <person name="Young S.K."/>
            <person name="Zeng Q."/>
            <person name="Gargeya S."/>
            <person name="Fitzgerald M."/>
            <person name="Abouelleil A."/>
            <person name="Alvarado L."/>
            <person name="Chapman S.B."/>
            <person name="Gainer-Dewar J."/>
            <person name="Goldberg J."/>
            <person name="Griggs A."/>
            <person name="Gujja S."/>
            <person name="Hansen M."/>
            <person name="Howarth C."/>
            <person name="Imamovic A."/>
            <person name="Ireland A."/>
            <person name="Larimer J."/>
            <person name="McCowan C."/>
            <person name="Murphy C."/>
            <person name="Pearson M."/>
            <person name="Poon T.W."/>
            <person name="Priest M."/>
            <person name="Roberts A."/>
            <person name="Saif S."/>
            <person name="Shea T."/>
            <person name="Sykes S."/>
            <person name="Wortman J."/>
            <person name="Nusbaum C."/>
            <person name="Birren B."/>
        </authorList>
    </citation>
    <scope>NUCLEOTIDE SEQUENCE [LARGE SCALE GENOMIC DNA]</scope>
    <source>
        <strain evidence="3">NJM9701</strain>
    </source>
</reference>
<dbReference type="GeneID" id="20085676"/>
<dbReference type="CDD" id="cd11709">
    <property type="entry name" value="SPRY"/>
    <property type="match status" value="1"/>
</dbReference>
<organism evidence="3">
    <name type="scientific">Aphanomyces invadans</name>
    <dbReference type="NCBI Taxonomy" id="157072"/>
    <lineage>
        <taxon>Eukaryota</taxon>
        <taxon>Sar</taxon>
        <taxon>Stramenopiles</taxon>
        <taxon>Oomycota</taxon>
        <taxon>Saprolegniomycetes</taxon>
        <taxon>Saprolegniales</taxon>
        <taxon>Verrucalvaceae</taxon>
        <taxon>Aphanomyces</taxon>
    </lineage>
</organism>
<gene>
    <name evidence="3" type="ORF">H310_08626</name>
</gene>
<dbReference type="SMART" id="SM00449">
    <property type="entry name" value="SPRY"/>
    <property type="match status" value="1"/>
</dbReference>
<dbReference type="Gene3D" id="2.60.120.920">
    <property type="match status" value="1"/>
</dbReference>
<dbReference type="OrthoDB" id="77405at2759"/>
<feature type="region of interest" description="Disordered" evidence="1">
    <location>
        <begin position="149"/>
        <end position="201"/>
    </location>
</feature>
<dbReference type="EMBL" id="KI913969">
    <property type="protein sequence ID" value="ETV98488.1"/>
    <property type="molecule type" value="Genomic_DNA"/>
</dbReference>
<sequence length="353" mass="37700">MWVATPFGIGVLITDGDWEIQAKVTVQFPWGIGYLQRHIVSTSHTFQCTCFALPRTLQRFALTLELTTTFAALCERVLVHAGMPLLLVDNVVVMQPCFGGPDDCRIGSDGVVIRGQLRFSSLRPLLIHIFPTIKIAKTSSLLRISANDKGEAAPPLPAPPASTEPPLPSQPATTLPPCVQNASPSAGTTAANSATNSVPTQELSPVVTQIGRGAGCVLGAERTLTSGRKYWEVRLDTTVVGNGVLVGVAVVDVPLNSNVVGTDCFWGFAAHLGKKASDTFETYGQVCVKGDVVGTLYDAELGELSFFRNGEPLGVAFRHLYFARFCPAFATTSVGLAFTLLPRTVPPPYTLEL</sequence>
<name>A0A024TWV2_9STRA</name>
<dbReference type="PANTHER" id="PTHR12245:SF5">
    <property type="entry name" value="SPRY DOMAIN-CONTAINING SOCS BOX PROTEIN 3"/>
    <property type="match status" value="1"/>
</dbReference>
<evidence type="ECO:0000256" key="1">
    <source>
        <dbReference type="SAM" id="MobiDB-lite"/>
    </source>
</evidence>
<dbReference type="SUPFAM" id="SSF49899">
    <property type="entry name" value="Concanavalin A-like lectins/glucanases"/>
    <property type="match status" value="1"/>
</dbReference>